<dbReference type="Proteomes" id="UP000053240">
    <property type="component" value="Unassembled WGS sequence"/>
</dbReference>
<feature type="compositionally biased region" description="Basic residues" evidence="9">
    <location>
        <begin position="104"/>
        <end position="115"/>
    </location>
</feature>
<feature type="region of interest" description="Disordered" evidence="9">
    <location>
        <begin position="37"/>
        <end position="119"/>
    </location>
</feature>
<evidence type="ECO:0000259" key="10">
    <source>
        <dbReference type="SMART" id="SM00401"/>
    </source>
</evidence>
<dbReference type="EMBL" id="KQ461108">
    <property type="protein sequence ID" value="KPJ09239.1"/>
    <property type="molecule type" value="Genomic_DNA"/>
</dbReference>
<keyword evidence="12" id="KW-1185">Reference proteome</keyword>
<evidence type="ECO:0000256" key="2">
    <source>
        <dbReference type="ARBA" id="ARBA00014943"/>
    </source>
</evidence>
<sequence length="254" mass="28307">MPKPVCVQCKTKDSLLWRNVENGQICNDCHLSNTVKKESKLDTAVAKSESDEKTEGKDNEGKNGKSDESKPAKATGKGTRKSTRATRYKSKTQAPYSKTSVPRGRGRRSIFKRQPVKAPTATATVVTSDSIFYKGSYMQVGDIVAMMHIDGGVYYAQIRGFLTDQYCEKSAVVTWLIPTRASPPPEEGFDPATYIIGPEEDLPRKLDYMHFVMHAPSDYYKDSKSPYPVSESKLNDSSGFIWTTLEPKEKPTTI</sequence>
<dbReference type="GO" id="GO:0005634">
    <property type="term" value="C:nucleus"/>
    <property type="evidence" value="ECO:0007669"/>
    <property type="project" value="UniProtKB-SubCell"/>
</dbReference>
<feature type="compositionally biased region" description="Basic and acidic residues" evidence="9">
    <location>
        <begin position="48"/>
        <end position="71"/>
    </location>
</feature>
<keyword evidence="5" id="KW-0862">Zinc</keyword>
<dbReference type="FunCoup" id="A0A194QV93">
    <property type="interactions" value="20"/>
</dbReference>
<dbReference type="AlphaFoldDB" id="A0A194QV93"/>
<dbReference type="SUPFAM" id="SSF57716">
    <property type="entry name" value="Glucocorticoid receptor-like (DNA-binding domain)"/>
    <property type="match status" value="1"/>
</dbReference>
<gene>
    <name evidence="11" type="ORF">RR48_15380</name>
</gene>
<evidence type="ECO:0000256" key="6">
    <source>
        <dbReference type="ARBA" id="ARBA00023015"/>
    </source>
</evidence>
<dbReference type="PANTHER" id="PTHR13340">
    <property type="entry name" value="GATA ZINC FINGER DOMAIN-CONTAINING"/>
    <property type="match status" value="1"/>
</dbReference>
<evidence type="ECO:0000256" key="8">
    <source>
        <dbReference type="ARBA" id="ARBA00023242"/>
    </source>
</evidence>
<proteinExistence type="predicted"/>
<organism evidence="11 12">
    <name type="scientific">Papilio machaon</name>
    <name type="common">Old World swallowtail butterfly</name>
    <dbReference type="NCBI Taxonomy" id="76193"/>
    <lineage>
        <taxon>Eukaryota</taxon>
        <taxon>Metazoa</taxon>
        <taxon>Ecdysozoa</taxon>
        <taxon>Arthropoda</taxon>
        <taxon>Hexapoda</taxon>
        <taxon>Insecta</taxon>
        <taxon>Pterygota</taxon>
        <taxon>Neoptera</taxon>
        <taxon>Endopterygota</taxon>
        <taxon>Lepidoptera</taxon>
        <taxon>Glossata</taxon>
        <taxon>Ditrysia</taxon>
        <taxon>Papilionoidea</taxon>
        <taxon>Papilionidae</taxon>
        <taxon>Papilioninae</taxon>
        <taxon>Papilio</taxon>
    </lineage>
</organism>
<dbReference type="Gene3D" id="3.30.50.10">
    <property type="entry name" value="Erythroid Transcription Factor GATA-1, subunit A"/>
    <property type="match status" value="1"/>
</dbReference>
<feature type="domain" description="GATA-type" evidence="10">
    <location>
        <begin position="1"/>
        <end position="50"/>
    </location>
</feature>
<dbReference type="GO" id="GO:0006325">
    <property type="term" value="P:chromatin organization"/>
    <property type="evidence" value="ECO:0007669"/>
    <property type="project" value="TreeGrafter"/>
</dbReference>
<dbReference type="OrthoDB" id="9994231at2759"/>
<keyword evidence="4" id="KW-0863">Zinc-finger</keyword>
<evidence type="ECO:0000256" key="5">
    <source>
        <dbReference type="ARBA" id="ARBA00022833"/>
    </source>
</evidence>
<feature type="compositionally biased region" description="Basic residues" evidence="9">
    <location>
        <begin position="78"/>
        <end position="90"/>
    </location>
</feature>
<dbReference type="PANTHER" id="PTHR13340:SF2">
    <property type="entry name" value="GATA ZINC FINGER DOMAIN-CONTAINING PROTEIN 1"/>
    <property type="match status" value="1"/>
</dbReference>
<dbReference type="GO" id="GO:0006355">
    <property type="term" value="P:regulation of DNA-templated transcription"/>
    <property type="evidence" value="ECO:0007669"/>
    <property type="project" value="InterPro"/>
</dbReference>
<protein>
    <recommendedName>
        <fullName evidence="2">GATA zinc finger domain-containing protein 1</fullName>
    </recommendedName>
</protein>
<evidence type="ECO:0000256" key="7">
    <source>
        <dbReference type="ARBA" id="ARBA00023163"/>
    </source>
</evidence>
<evidence type="ECO:0000256" key="1">
    <source>
        <dbReference type="ARBA" id="ARBA00004123"/>
    </source>
</evidence>
<dbReference type="InParanoid" id="A0A194QV93"/>
<dbReference type="GO" id="GO:0043565">
    <property type="term" value="F:sequence-specific DNA binding"/>
    <property type="evidence" value="ECO:0007669"/>
    <property type="project" value="InterPro"/>
</dbReference>
<accession>A0A194QV93</accession>
<dbReference type="InterPro" id="IPR013088">
    <property type="entry name" value="Znf_NHR/GATA"/>
</dbReference>
<dbReference type="GO" id="GO:0008270">
    <property type="term" value="F:zinc ion binding"/>
    <property type="evidence" value="ECO:0007669"/>
    <property type="project" value="UniProtKB-KW"/>
</dbReference>
<dbReference type="Pfam" id="PF00320">
    <property type="entry name" value="GATA"/>
    <property type="match status" value="1"/>
</dbReference>
<keyword evidence="8" id="KW-0539">Nucleus</keyword>
<name>A0A194QV93_PAPMA</name>
<feature type="compositionally biased region" description="Polar residues" evidence="9">
    <location>
        <begin position="91"/>
        <end position="100"/>
    </location>
</feature>
<dbReference type="STRING" id="76193.A0A194QV93"/>
<evidence type="ECO:0000313" key="11">
    <source>
        <dbReference type="EMBL" id="KPJ09239.1"/>
    </source>
</evidence>
<dbReference type="KEGG" id="pmac:106717130"/>
<evidence type="ECO:0000256" key="9">
    <source>
        <dbReference type="SAM" id="MobiDB-lite"/>
    </source>
</evidence>
<dbReference type="InterPro" id="IPR039050">
    <property type="entry name" value="GATAD1"/>
</dbReference>
<comment type="subcellular location">
    <subcellularLocation>
        <location evidence="1">Nucleus</location>
    </subcellularLocation>
</comment>
<dbReference type="SMART" id="SM00401">
    <property type="entry name" value="ZnF_GATA"/>
    <property type="match status" value="1"/>
</dbReference>
<keyword evidence="6" id="KW-0805">Transcription regulation</keyword>
<reference evidence="11 12" key="1">
    <citation type="journal article" date="2015" name="Nat. Commun.">
        <title>Outbred genome sequencing and CRISPR/Cas9 gene editing in butterflies.</title>
        <authorList>
            <person name="Li X."/>
            <person name="Fan D."/>
            <person name="Zhang W."/>
            <person name="Liu G."/>
            <person name="Zhang L."/>
            <person name="Zhao L."/>
            <person name="Fang X."/>
            <person name="Chen L."/>
            <person name="Dong Y."/>
            <person name="Chen Y."/>
            <person name="Ding Y."/>
            <person name="Zhao R."/>
            <person name="Feng M."/>
            <person name="Zhu Y."/>
            <person name="Feng Y."/>
            <person name="Jiang X."/>
            <person name="Zhu D."/>
            <person name="Xiang H."/>
            <person name="Feng X."/>
            <person name="Li S."/>
            <person name="Wang J."/>
            <person name="Zhang G."/>
            <person name="Kronforst M.R."/>
            <person name="Wang W."/>
        </authorList>
    </citation>
    <scope>NUCLEOTIDE SEQUENCE [LARGE SCALE GENOMIC DNA]</scope>
    <source>
        <strain evidence="11">Ya'a_city_454_Pm</strain>
        <tissue evidence="11">Whole body</tissue>
    </source>
</reference>
<evidence type="ECO:0000256" key="3">
    <source>
        <dbReference type="ARBA" id="ARBA00022723"/>
    </source>
</evidence>
<dbReference type="InterPro" id="IPR000679">
    <property type="entry name" value="Znf_GATA"/>
</dbReference>
<keyword evidence="7" id="KW-0804">Transcription</keyword>
<evidence type="ECO:0000313" key="12">
    <source>
        <dbReference type="Proteomes" id="UP000053240"/>
    </source>
</evidence>
<evidence type="ECO:0000256" key="4">
    <source>
        <dbReference type="ARBA" id="ARBA00022771"/>
    </source>
</evidence>
<keyword evidence="3" id="KW-0479">Metal-binding</keyword>